<dbReference type="Pfam" id="PF12441">
    <property type="entry name" value="CopG_antitoxin"/>
    <property type="match status" value="1"/>
</dbReference>
<dbReference type="EMBL" id="LJOW01000265">
    <property type="protein sequence ID" value="OBQ37376.1"/>
    <property type="molecule type" value="Genomic_DNA"/>
</dbReference>
<name>A0A1B7WJW4_APHFL</name>
<dbReference type="InterPro" id="IPR022148">
    <property type="entry name" value="CopG_antitoxin"/>
</dbReference>
<gene>
    <name evidence="1" type="ORF">AN484_25015</name>
</gene>
<reference evidence="1 2" key="1">
    <citation type="submission" date="2015-09" db="EMBL/GenBank/DDBJ databases">
        <title>Aphanizomenon flos-aquae WA102.</title>
        <authorList>
            <person name="Driscoll C."/>
        </authorList>
    </citation>
    <scope>NUCLEOTIDE SEQUENCE [LARGE SCALE GENOMIC DNA]</scope>
    <source>
        <strain evidence="1">WA102</strain>
    </source>
</reference>
<evidence type="ECO:0000313" key="2">
    <source>
        <dbReference type="Proteomes" id="UP000092093"/>
    </source>
</evidence>
<sequence>MKAEEFDTKFDNGEDITEFLDLSQVHHPGYTQKRVNIDFPVWMIEALEQEAKRLGVTSDSIIKLWLAERLDKKVITN</sequence>
<organism evidence="1 2">
    <name type="scientific">Aphanizomenon flos-aquae WA102</name>
    <dbReference type="NCBI Taxonomy" id="1710896"/>
    <lineage>
        <taxon>Bacteria</taxon>
        <taxon>Bacillati</taxon>
        <taxon>Cyanobacteriota</taxon>
        <taxon>Cyanophyceae</taxon>
        <taxon>Nostocales</taxon>
        <taxon>Aphanizomenonaceae</taxon>
        <taxon>Aphanizomenon</taxon>
    </lineage>
</organism>
<proteinExistence type="predicted"/>
<dbReference type="PATRIC" id="fig|1710896.3.peg.5511"/>
<protein>
    <submittedName>
        <fullName evidence="1">CopG family transcriptional regulator</fullName>
    </submittedName>
</protein>
<comment type="caution">
    <text evidence="1">The sequence shown here is derived from an EMBL/GenBank/DDBJ whole genome shotgun (WGS) entry which is preliminary data.</text>
</comment>
<dbReference type="AlphaFoldDB" id="A0A1B7WJW4"/>
<evidence type="ECO:0000313" key="1">
    <source>
        <dbReference type="EMBL" id="OBQ37376.1"/>
    </source>
</evidence>
<dbReference type="Proteomes" id="UP000092093">
    <property type="component" value="Unassembled WGS sequence"/>
</dbReference>
<accession>A0A1B7WJW4</accession>
<dbReference type="NCBIfam" id="NF047399">
    <property type="entry name" value="BrnA_antitoxin_add"/>
    <property type="match status" value="1"/>
</dbReference>